<dbReference type="RefSeq" id="WP_108684923.1">
    <property type="nucleotide sequence ID" value="NZ_QCYK01000001.1"/>
</dbReference>
<comment type="caution">
    <text evidence="1">The sequence shown here is derived from an EMBL/GenBank/DDBJ whole genome shotgun (WGS) entry which is preliminary data.</text>
</comment>
<reference evidence="1 2" key="1">
    <citation type="submission" date="2018-04" db="EMBL/GenBank/DDBJ databases">
        <title>Chitinophaga fuyangensis sp. nov., isolated from soil in a chemical factory.</title>
        <authorList>
            <person name="Chen K."/>
        </authorList>
    </citation>
    <scope>NUCLEOTIDE SEQUENCE [LARGE SCALE GENOMIC DNA]</scope>
    <source>
        <strain evidence="1 2">LY-1</strain>
    </source>
</reference>
<dbReference type="InterPro" id="IPR025563">
    <property type="entry name" value="DUF4286"/>
</dbReference>
<accession>A0A2T7BKT5</accession>
<evidence type="ECO:0000313" key="1">
    <source>
        <dbReference type="EMBL" id="PUZ28285.1"/>
    </source>
</evidence>
<name>A0A2T7BKT5_9BACT</name>
<proteinExistence type="predicted"/>
<protein>
    <submittedName>
        <fullName evidence="1">DUF4286 domain-containing protein</fullName>
    </submittedName>
</protein>
<gene>
    <name evidence="1" type="ORF">DCC81_02020</name>
</gene>
<dbReference type="Pfam" id="PF14114">
    <property type="entry name" value="DUF4286"/>
    <property type="match status" value="1"/>
</dbReference>
<sequence length="100" mass="11648">MIIFNITTKVSPIIEGAWLTWIKQDYLPAIIQTGLFHDYRVCRLLEQDDSDGSTYVVQCFADTVENYQTFQQEHAAAFLKRAFDRFGDQFVSFRTVMQVV</sequence>
<dbReference type="AlphaFoldDB" id="A0A2T7BKT5"/>
<keyword evidence="2" id="KW-1185">Reference proteome</keyword>
<dbReference type="EMBL" id="QCYK01000001">
    <property type="protein sequence ID" value="PUZ28285.1"/>
    <property type="molecule type" value="Genomic_DNA"/>
</dbReference>
<evidence type="ECO:0000313" key="2">
    <source>
        <dbReference type="Proteomes" id="UP000244450"/>
    </source>
</evidence>
<organism evidence="1 2">
    <name type="scientific">Chitinophaga parva</name>
    <dbReference type="NCBI Taxonomy" id="2169414"/>
    <lineage>
        <taxon>Bacteria</taxon>
        <taxon>Pseudomonadati</taxon>
        <taxon>Bacteroidota</taxon>
        <taxon>Chitinophagia</taxon>
        <taxon>Chitinophagales</taxon>
        <taxon>Chitinophagaceae</taxon>
        <taxon>Chitinophaga</taxon>
    </lineage>
</organism>
<dbReference type="OrthoDB" id="1121837at2"/>
<dbReference type="Proteomes" id="UP000244450">
    <property type="component" value="Unassembled WGS sequence"/>
</dbReference>